<protein>
    <submittedName>
        <fullName evidence="3">Putative secreted protein</fullName>
    </submittedName>
</protein>
<dbReference type="Proteomes" id="UP000038802">
    <property type="component" value="Unassembled WGS sequence"/>
</dbReference>
<evidence type="ECO:0000313" key="5">
    <source>
        <dbReference type="Proteomes" id="UP000039217"/>
    </source>
</evidence>
<evidence type="ECO:0000313" key="4">
    <source>
        <dbReference type="Proteomes" id="UP000038802"/>
    </source>
</evidence>
<gene>
    <name evidence="1" type="ORF">ERS007661_00196</name>
    <name evidence="2" type="ORF">ERS007679_01565</name>
    <name evidence="3" type="ORF">ERS007703_02114</name>
</gene>
<sequence length="61" mass="6720">MPAGHYTLRAAIDWQQHKPNGSHVVNYPPMLLSRDGRDDSGFYPVATLDIPRDAQTAVNAS</sequence>
<proteinExistence type="predicted"/>
<dbReference type="EMBL" id="CSAE01000212">
    <property type="protein sequence ID" value="COV82237.1"/>
    <property type="molecule type" value="Genomic_DNA"/>
</dbReference>
<reference evidence="4 5" key="2">
    <citation type="submission" date="2015-03" db="EMBL/GenBank/DDBJ databases">
        <authorList>
            <consortium name="Pathogen Informatics"/>
        </authorList>
    </citation>
    <scope>NUCLEOTIDE SEQUENCE [LARGE SCALE GENOMIC DNA]</scope>
    <source>
        <strain evidence="1 5">D00501624</strain>
        <strain evidence="2 6">G09801536</strain>
        <strain evidence="4">K00500041</strain>
    </source>
</reference>
<dbReference type="EMBL" id="CQQC01000032">
    <property type="protein sequence ID" value="CNU17017.1"/>
    <property type="molecule type" value="Genomic_DNA"/>
</dbReference>
<evidence type="ECO:0000313" key="2">
    <source>
        <dbReference type="EMBL" id="COV30937.1"/>
    </source>
</evidence>
<evidence type="ECO:0000313" key="3">
    <source>
        <dbReference type="EMBL" id="COV82237.1"/>
    </source>
</evidence>
<dbReference type="AlphaFoldDB" id="A0A0U0QSE8"/>
<dbReference type="Proteomes" id="UP000039217">
    <property type="component" value="Unassembled WGS sequence"/>
</dbReference>
<evidence type="ECO:0000313" key="1">
    <source>
        <dbReference type="EMBL" id="CNU17017.1"/>
    </source>
</evidence>
<evidence type="ECO:0000313" key="6">
    <source>
        <dbReference type="Proteomes" id="UP000045842"/>
    </source>
</evidence>
<accession>A0A0U0QSE8</accession>
<reference evidence="3" key="1">
    <citation type="submission" date="2015-03" db="EMBL/GenBank/DDBJ databases">
        <authorList>
            <person name="Murphy D."/>
        </authorList>
    </citation>
    <scope>NUCLEOTIDE SEQUENCE [LARGE SCALE GENOMIC DNA]</scope>
    <source>
        <strain evidence="3">K00500041</strain>
    </source>
</reference>
<dbReference type="Proteomes" id="UP000045842">
    <property type="component" value="Unassembled WGS sequence"/>
</dbReference>
<dbReference type="STRING" id="115862.BBG46_05435"/>
<organism evidence="3 4">
    <name type="scientific">Mycobacterium tuberculosis</name>
    <dbReference type="NCBI Taxonomy" id="1773"/>
    <lineage>
        <taxon>Bacteria</taxon>
        <taxon>Bacillati</taxon>
        <taxon>Actinomycetota</taxon>
        <taxon>Actinomycetes</taxon>
        <taxon>Mycobacteriales</taxon>
        <taxon>Mycobacteriaceae</taxon>
        <taxon>Mycobacterium</taxon>
        <taxon>Mycobacterium tuberculosis complex</taxon>
    </lineage>
</organism>
<dbReference type="EMBL" id="CSAD01000172">
    <property type="protein sequence ID" value="COV30937.1"/>
    <property type="molecule type" value="Genomic_DNA"/>
</dbReference>
<name>A0A0U0QSE8_MYCTX</name>